<reference evidence="2" key="1">
    <citation type="submission" date="2013-12" db="EMBL/GenBank/DDBJ databases">
        <authorList>
            <person name="Genoscope - CEA"/>
        </authorList>
    </citation>
    <scope>NUCLEOTIDE SEQUENCE</scope>
    <source>
        <strain evidence="2">CBS 1993</strain>
    </source>
</reference>
<dbReference type="Proteomes" id="UP000019384">
    <property type="component" value="Unassembled WGS sequence"/>
</dbReference>
<accession>W6MLT7</accession>
<gene>
    <name evidence="2" type="ORF">KUCA_T00003444001</name>
</gene>
<feature type="compositionally biased region" description="Polar residues" evidence="1">
    <location>
        <begin position="287"/>
        <end position="299"/>
    </location>
</feature>
<dbReference type="GeneID" id="34520848"/>
<organism evidence="2 3">
    <name type="scientific">Kuraishia capsulata CBS 1993</name>
    <dbReference type="NCBI Taxonomy" id="1382522"/>
    <lineage>
        <taxon>Eukaryota</taxon>
        <taxon>Fungi</taxon>
        <taxon>Dikarya</taxon>
        <taxon>Ascomycota</taxon>
        <taxon>Saccharomycotina</taxon>
        <taxon>Pichiomycetes</taxon>
        <taxon>Pichiales</taxon>
        <taxon>Pichiaceae</taxon>
        <taxon>Kuraishia</taxon>
    </lineage>
</organism>
<dbReference type="RefSeq" id="XP_022459460.1">
    <property type="nucleotide sequence ID" value="XM_022601859.1"/>
</dbReference>
<evidence type="ECO:0000256" key="1">
    <source>
        <dbReference type="SAM" id="MobiDB-lite"/>
    </source>
</evidence>
<keyword evidence="3" id="KW-1185">Reference proteome</keyword>
<dbReference type="HOGENOM" id="CLU_877347_0_0_1"/>
<evidence type="ECO:0000313" key="3">
    <source>
        <dbReference type="Proteomes" id="UP000019384"/>
    </source>
</evidence>
<feature type="region of interest" description="Disordered" evidence="1">
    <location>
        <begin position="287"/>
        <end position="317"/>
    </location>
</feature>
<dbReference type="AlphaFoldDB" id="W6MLT7"/>
<dbReference type="EMBL" id="HG793128">
    <property type="protein sequence ID" value="CDK27466.1"/>
    <property type="molecule type" value="Genomic_DNA"/>
</dbReference>
<proteinExistence type="predicted"/>
<protein>
    <submittedName>
        <fullName evidence="2">Uncharacterized protein</fullName>
    </submittedName>
</protein>
<sequence>MAKRPLTWHEAKDDTGKNVLVGLWFAPESPHQRYVLTAVVTDMTDFWVLEKVTASRLKEITGEAGVEVSDVGGFLSLLRTANVISVTGLMGSTSLELAGSESEFKIKIPVFRVSADDKQDNWRRLCSQLFSTTFVMSRQMTAIQREMKRKDRIINTMLEKLYSLQREPWLSSSSHEPDEEQLLRETRWVKDLIRDPRLSMSLYKFEWERFQRTVASRLPQPDVPLWSLMRGIFRNHSAWEASKYDFDGNAVNVESETSEEEYVEADENDRDSQMTAALPVRKRTFGTVQSDKTAETAETLQPERKLKKLRKFGRNTS</sequence>
<reference evidence="2" key="2">
    <citation type="submission" date="2014-02" db="EMBL/GenBank/DDBJ databases">
        <title>Complete DNA sequence of /Kuraishia capsulata/ illustrates novel genomic features among budding yeasts (/Saccharomycotina/).</title>
        <authorList>
            <person name="Morales L."/>
            <person name="Noel B."/>
            <person name="Porcel B."/>
            <person name="Marcet-Houben M."/>
            <person name="Hullo M-F."/>
            <person name="Sacerdot C."/>
            <person name="Tekaia F."/>
            <person name="Leh-Louis V."/>
            <person name="Despons L."/>
            <person name="Khanna V."/>
            <person name="Aury J-M."/>
            <person name="Barbe V."/>
            <person name="Couloux A."/>
            <person name="Labadie K."/>
            <person name="Pelletier E."/>
            <person name="Souciet J-L."/>
            <person name="Boekhout T."/>
            <person name="Gabaldon T."/>
            <person name="Wincker P."/>
            <person name="Dujon B."/>
        </authorList>
    </citation>
    <scope>NUCLEOTIDE SEQUENCE</scope>
    <source>
        <strain evidence="2">CBS 1993</strain>
    </source>
</reference>
<evidence type="ECO:0000313" key="2">
    <source>
        <dbReference type="EMBL" id="CDK27466.1"/>
    </source>
</evidence>
<feature type="compositionally biased region" description="Basic residues" evidence="1">
    <location>
        <begin position="305"/>
        <end position="317"/>
    </location>
</feature>
<name>W6MLT7_9ASCO</name>